<dbReference type="GO" id="GO:0016020">
    <property type="term" value="C:membrane"/>
    <property type="evidence" value="ECO:0007669"/>
    <property type="project" value="UniProtKB-SubCell"/>
</dbReference>
<evidence type="ECO:0000256" key="5">
    <source>
        <dbReference type="ARBA" id="ARBA00022781"/>
    </source>
</evidence>
<dbReference type="Pfam" id="PF00213">
    <property type="entry name" value="OSCP"/>
    <property type="match status" value="1"/>
</dbReference>
<comment type="similarity">
    <text evidence="2">Belongs to the ATPase delta chain family.</text>
</comment>
<keyword evidence="7" id="KW-0472">Membrane</keyword>
<evidence type="ECO:0000256" key="6">
    <source>
        <dbReference type="ARBA" id="ARBA00023065"/>
    </source>
</evidence>
<dbReference type="PANTHER" id="PTHR11910">
    <property type="entry name" value="ATP SYNTHASE DELTA CHAIN"/>
    <property type="match status" value="1"/>
</dbReference>
<organism evidence="9 10">
    <name type="scientific">Taphrina deformans (strain PYCC 5710 / ATCC 11124 / CBS 356.35 / IMI 108563 / JCM 9778 / NBRC 8474)</name>
    <name type="common">Peach leaf curl fungus</name>
    <name type="synonym">Lalaria deformans</name>
    <dbReference type="NCBI Taxonomy" id="1097556"/>
    <lineage>
        <taxon>Eukaryota</taxon>
        <taxon>Fungi</taxon>
        <taxon>Dikarya</taxon>
        <taxon>Ascomycota</taxon>
        <taxon>Taphrinomycotina</taxon>
        <taxon>Taphrinomycetes</taxon>
        <taxon>Taphrinales</taxon>
        <taxon>Taphrinaceae</taxon>
        <taxon>Taphrina</taxon>
    </lineage>
</organism>
<dbReference type="STRING" id="1097556.R4X8Y2"/>
<dbReference type="GO" id="GO:0046933">
    <property type="term" value="F:proton-transporting ATP synthase activity, rotational mechanism"/>
    <property type="evidence" value="ECO:0007669"/>
    <property type="project" value="InterPro"/>
</dbReference>
<dbReference type="PRINTS" id="PR00125">
    <property type="entry name" value="ATPASEDELTA"/>
</dbReference>
<name>R4X8Y2_TAPDE</name>
<keyword evidence="6" id="KW-0406">Ion transport</keyword>
<evidence type="ECO:0000256" key="7">
    <source>
        <dbReference type="ARBA" id="ARBA00023136"/>
    </source>
</evidence>
<reference evidence="9 10" key="1">
    <citation type="journal article" date="2013" name="MBio">
        <title>Genome sequencing of the plant pathogen Taphrina deformans, the causal agent of peach leaf curl.</title>
        <authorList>
            <person name="Cisse O.H."/>
            <person name="Almeida J.M.G.C.F."/>
            <person name="Fonseca A."/>
            <person name="Kumar A.A."/>
            <person name="Salojaervi J."/>
            <person name="Overmyer K."/>
            <person name="Hauser P.M."/>
            <person name="Pagni M."/>
        </authorList>
    </citation>
    <scope>NUCLEOTIDE SEQUENCE [LARGE SCALE GENOMIC DNA]</scope>
    <source>
        <strain evidence="10">PYCC 5710 / ATCC 11124 / CBS 356.35 / IMI 108563 / JCM 9778 / NBRC 8474</strain>
    </source>
</reference>
<comment type="subcellular location">
    <subcellularLocation>
        <location evidence="1">Membrane</location>
    </subcellularLocation>
</comment>
<evidence type="ECO:0000256" key="8">
    <source>
        <dbReference type="ARBA" id="ARBA00023310"/>
    </source>
</evidence>
<sequence length="213" mass="22432">MFSLRRASPVVRNSVRTYAAAANDGQPPIQLFGIDGTYASALYSASAKAGSLEAVSSALNKLQGTLSKDAKVASLISNPTLNNEDKVVVVDVLSKSINGEKSVTNLLKVMAENNRLGLLSQVSEAFGTLIAAEKGEVEVTITSAQALDSKVLKQLENSIAKSKFAGAGKKLKVQNKVDSEILGGLVVEVGDRTIDLSVANRITRLNKMLTDAV</sequence>
<dbReference type="Proteomes" id="UP000013776">
    <property type="component" value="Unassembled WGS sequence"/>
</dbReference>
<dbReference type="eggNOG" id="KOG1662">
    <property type="taxonomic scope" value="Eukaryota"/>
</dbReference>
<dbReference type="InterPro" id="IPR020781">
    <property type="entry name" value="ATPase_OSCP/d_CS"/>
</dbReference>
<evidence type="ECO:0000256" key="4">
    <source>
        <dbReference type="ARBA" id="ARBA00022448"/>
    </source>
</evidence>
<evidence type="ECO:0000313" key="10">
    <source>
        <dbReference type="Proteomes" id="UP000013776"/>
    </source>
</evidence>
<keyword evidence="5" id="KW-0375">Hydrogen ion transport</keyword>
<dbReference type="AlphaFoldDB" id="R4X8Y2"/>
<proteinExistence type="inferred from homology"/>
<keyword evidence="4" id="KW-0813">Transport</keyword>
<evidence type="ECO:0000313" key="9">
    <source>
        <dbReference type="EMBL" id="CCG80602.1"/>
    </source>
</evidence>
<gene>
    <name evidence="9" type="ORF">TAPDE_000124</name>
</gene>
<dbReference type="OrthoDB" id="1262810at2759"/>
<evidence type="ECO:0000256" key="1">
    <source>
        <dbReference type="ARBA" id="ARBA00004370"/>
    </source>
</evidence>
<comment type="caution">
    <text evidence="9">The sequence shown here is derived from an EMBL/GenBank/DDBJ whole genome shotgun (WGS) entry which is preliminary data.</text>
</comment>
<evidence type="ECO:0000256" key="2">
    <source>
        <dbReference type="ARBA" id="ARBA00007046"/>
    </source>
</evidence>
<dbReference type="PROSITE" id="PS00389">
    <property type="entry name" value="ATPASE_DELTA"/>
    <property type="match status" value="1"/>
</dbReference>
<protein>
    <recommendedName>
        <fullName evidence="3">ATP synthase subunit 5, mitochondrial</fullName>
    </recommendedName>
</protein>
<dbReference type="Gene3D" id="1.10.520.20">
    <property type="entry name" value="N-terminal domain of the delta subunit of the F1F0-ATP synthase"/>
    <property type="match status" value="1"/>
</dbReference>
<keyword evidence="8" id="KW-0066">ATP synthesis</keyword>
<keyword evidence="10" id="KW-1185">Reference proteome</keyword>
<dbReference type="InterPro" id="IPR000711">
    <property type="entry name" value="ATPase_OSCP/dsu"/>
</dbReference>
<dbReference type="VEuPathDB" id="FungiDB:TAPDE_000124"/>
<dbReference type="EMBL" id="CAHR02000003">
    <property type="protein sequence ID" value="CCG80602.1"/>
    <property type="molecule type" value="Genomic_DNA"/>
</dbReference>
<dbReference type="InterPro" id="IPR026015">
    <property type="entry name" value="ATP_synth_OSCP/delta_N_sf"/>
</dbReference>
<dbReference type="HAMAP" id="MF_01416">
    <property type="entry name" value="ATP_synth_delta_bact"/>
    <property type="match status" value="1"/>
</dbReference>
<accession>R4X8Y2</accession>
<dbReference type="NCBIfam" id="TIGR01145">
    <property type="entry name" value="ATP_synt_delta"/>
    <property type="match status" value="1"/>
</dbReference>
<evidence type="ECO:0000256" key="3">
    <source>
        <dbReference type="ARBA" id="ARBA00014723"/>
    </source>
</evidence>
<dbReference type="SUPFAM" id="SSF47928">
    <property type="entry name" value="N-terminal domain of the delta subunit of the F1F0-ATP synthase"/>
    <property type="match status" value="1"/>
</dbReference>